<feature type="compositionally biased region" description="Polar residues" evidence="1">
    <location>
        <begin position="53"/>
        <end position="82"/>
    </location>
</feature>
<accession>A0AAD5WME9</accession>
<dbReference type="Proteomes" id="UP001196413">
    <property type="component" value="Unassembled WGS sequence"/>
</dbReference>
<dbReference type="EMBL" id="JAHQIW010007477">
    <property type="protein sequence ID" value="KAJ1374648.1"/>
    <property type="molecule type" value="Genomic_DNA"/>
</dbReference>
<reference evidence="2" key="1">
    <citation type="submission" date="2021-06" db="EMBL/GenBank/DDBJ databases">
        <title>Parelaphostrongylus tenuis whole genome reference sequence.</title>
        <authorList>
            <person name="Garwood T.J."/>
            <person name="Larsen P.A."/>
            <person name="Fountain-Jones N.M."/>
            <person name="Garbe J.R."/>
            <person name="Macchietto M.G."/>
            <person name="Kania S.A."/>
            <person name="Gerhold R.W."/>
            <person name="Richards J.E."/>
            <person name="Wolf T.M."/>
        </authorList>
    </citation>
    <scope>NUCLEOTIDE SEQUENCE</scope>
    <source>
        <strain evidence="2">MNPRO001-30</strain>
        <tissue evidence="2">Meninges</tissue>
    </source>
</reference>
<evidence type="ECO:0000313" key="2">
    <source>
        <dbReference type="EMBL" id="KAJ1374648.1"/>
    </source>
</evidence>
<evidence type="ECO:0000313" key="3">
    <source>
        <dbReference type="Proteomes" id="UP001196413"/>
    </source>
</evidence>
<sequence>MDLLDDITSLMTKIDKERPVVKGKKTTKEKQQEAPAATLATPLSGFRILKKVATSSHPTSSPEGGSSFTAERSSSMTGGSTKRLQEFEVDSKGGSFT</sequence>
<organism evidence="2 3">
    <name type="scientific">Parelaphostrongylus tenuis</name>
    <name type="common">Meningeal worm</name>
    <dbReference type="NCBI Taxonomy" id="148309"/>
    <lineage>
        <taxon>Eukaryota</taxon>
        <taxon>Metazoa</taxon>
        <taxon>Ecdysozoa</taxon>
        <taxon>Nematoda</taxon>
        <taxon>Chromadorea</taxon>
        <taxon>Rhabditida</taxon>
        <taxon>Rhabditina</taxon>
        <taxon>Rhabditomorpha</taxon>
        <taxon>Strongyloidea</taxon>
        <taxon>Metastrongylidae</taxon>
        <taxon>Parelaphostrongylus</taxon>
    </lineage>
</organism>
<comment type="caution">
    <text evidence="2">The sequence shown here is derived from an EMBL/GenBank/DDBJ whole genome shotgun (WGS) entry which is preliminary data.</text>
</comment>
<protein>
    <submittedName>
        <fullName evidence="2">Uncharacterized protein</fullName>
    </submittedName>
</protein>
<keyword evidence="3" id="KW-1185">Reference proteome</keyword>
<feature type="region of interest" description="Disordered" evidence="1">
    <location>
        <begin position="51"/>
        <end position="97"/>
    </location>
</feature>
<name>A0AAD5WME9_PARTN</name>
<gene>
    <name evidence="2" type="ORF">KIN20_037380</name>
</gene>
<evidence type="ECO:0000256" key="1">
    <source>
        <dbReference type="SAM" id="MobiDB-lite"/>
    </source>
</evidence>
<dbReference type="AlphaFoldDB" id="A0AAD5WME9"/>
<proteinExistence type="predicted"/>